<name>A0A813YZ21_9BILA</name>
<evidence type="ECO:0000313" key="12">
    <source>
        <dbReference type="EMBL" id="CAF0891032.1"/>
    </source>
</evidence>
<keyword evidence="8" id="KW-0464">Manganese</keyword>
<feature type="binding site" evidence="8">
    <location>
        <position position="458"/>
    </location>
    <ligand>
        <name>Mn(2+)</name>
        <dbReference type="ChEBI" id="CHEBI:29035"/>
    </ligand>
</feature>
<evidence type="ECO:0000259" key="11">
    <source>
        <dbReference type="Pfam" id="PF06702"/>
    </source>
</evidence>
<keyword evidence="3" id="KW-0333">Golgi apparatus</keyword>
<evidence type="ECO:0000256" key="2">
    <source>
        <dbReference type="ARBA" id="ARBA00006557"/>
    </source>
</evidence>
<evidence type="ECO:0000256" key="7">
    <source>
        <dbReference type="PIRSR" id="PIRSR624869-2"/>
    </source>
</evidence>
<dbReference type="Pfam" id="PF06702">
    <property type="entry name" value="Fam20C"/>
    <property type="match status" value="1"/>
</dbReference>
<proteinExistence type="inferred from homology"/>
<dbReference type="PANTHER" id="PTHR12450:SF22">
    <property type="entry name" value="EXTRACELLULAR SERINE_THREONINE PROTEIN CG31145"/>
    <property type="match status" value="1"/>
</dbReference>
<accession>A0A813YZ21</accession>
<evidence type="ECO:0000256" key="3">
    <source>
        <dbReference type="ARBA" id="ARBA00023034"/>
    </source>
</evidence>
<feature type="region of interest" description="Disordered" evidence="9">
    <location>
        <begin position="128"/>
        <end position="156"/>
    </location>
</feature>
<gene>
    <name evidence="13" type="ORF">JBS370_LOCUS25512</name>
    <name evidence="12" type="ORF">ZHD862_LOCUS6882</name>
</gene>
<keyword evidence="10" id="KW-0812">Transmembrane</keyword>
<dbReference type="Proteomes" id="UP000663864">
    <property type="component" value="Unassembled WGS sequence"/>
</dbReference>
<feature type="domain" description="FAM20 C-terminal" evidence="11">
    <location>
        <begin position="332"/>
        <end position="543"/>
    </location>
</feature>
<feature type="binding site" evidence="8">
    <location>
        <position position="286"/>
    </location>
    <ligand>
        <name>Mn(2+)</name>
        <dbReference type="ChEBI" id="CHEBI:29035"/>
    </ligand>
</feature>
<keyword evidence="8" id="KW-0479">Metal-binding</keyword>
<evidence type="ECO:0000256" key="6">
    <source>
        <dbReference type="PIRSR" id="PIRSR624869-1"/>
    </source>
</evidence>
<dbReference type="InterPro" id="IPR024869">
    <property type="entry name" value="FAM20"/>
</dbReference>
<dbReference type="GO" id="GO:0005524">
    <property type="term" value="F:ATP binding"/>
    <property type="evidence" value="ECO:0007669"/>
    <property type="project" value="UniProtKB-KW"/>
</dbReference>
<protein>
    <recommendedName>
        <fullName evidence="11">FAM20 C-terminal domain-containing protein</fullName>
    </recommendedName>
</protein>
<organism evidence="12 14">
    <name type="scientific">Rotaria sordida</name>
    <dbReference type="NCBI Taxonomy" id="392033"/>
    <lineage>
        <taxon>Eukaryota</taxon>
        <taxon>Metazoa</taxon>
        <taxon>Spiralia</taxon>
        <taxon>Gnathifera</taxon>
        <taxon>Rotifera</taxon>
        <taxon>Eurotatoria</taxon>
        <taxon>Bdelloidea</taxon>
        <taxon>Philodinida</taxon>
        <taxon>Philodinidae</taxon>
        <taxon>Rotaria</taxon>
    </lineage>
</organism>
<comment type="cofactor">
    <cofactor evidence="8">
        <name>Mn(2+)</name>
        <dbReference type="ChEBI" id="CHEBI:29035"/>
    </cofactor>
</comment>
<evidence type="ECO:0000256" key="5">
    <source>
        <dbReference type="ARBA" id="ARBA00023180"/>
    </source>
</evidence>
<comment type="similarity">
    <text evidence="2">Belongs to the FAM20 family.</text>
</comment>
<evidence type="ECO:0000256" key="1">
    <source>
        <dbReference type="ARBA" id="ARBA00004555"/>
    </source>
</evidence>
<feature type="binding site" evidence="7">
    <location>
        <position position="458"/>
    </location>
    <ligand>
        <name>ATP</name>
        <dbReference type="ChEBI" id="CHEBI:30616"/>
    </ligand>
</feature>
<dbReference type="GO" id="GO:0005794">
    <property type="term" value="C:Golgi apparatus"/>
    <property type="evidence" value="ECO:0007669"/>
    <property type="project" value="UniProtKB-SubCell"/>
</dbReference>
<dbReference type="EMBL" id="CAJOBD010004258">
    <property type="protein sequence ID" value="CAF3987159.1"/>
    <property type="molecule type" value="Genomic_DNA"/>
</dbReference>
<evidence type="ECO:0000256" key="10">
    <source>
        <dbReference type="SAM" id="Phobius"/>
    </source>
</evidence>
<evidence type="ECO:0000256" key="9">
    <source>
        <dbReference type="SAM" id="MobiDB-lite"/>
    </source>
</evidence>
<feature type="binding site" evidence="7">
    <location>
        <position position="265"/>
    </location>
    <ligand>
        <name>ATP</name>
        <dbReference type="ChEBI" id="CHEBI:30616"/>
    </ligand>
</feature>
<dbReference type="AlphaFoldDB" id="A0A813YZ21"/>
<keyword evidence="5" id="KW-0325">Glycoprotein</keyword>
<dbReference type="GO" id="GO:0016773">
    <property type="term" value="F:phosphotransferase activity, alcohol group as acceptor"/>
    <property type="evidence" value="ECO:0007669"/>
    <property type="project" value="TreeGrafter"/>
</dbReference>
<feature type="active site" evidence="6">
    <location>
        <position position="438"/>
    </location>
</feature>
<feature type="binding site" evidence="7">
    <location>
        <position position="249"/>
    </location>
    <ligand>
        <name>ATP</name>
        <dbReference type="ChEBI" id="CHEBI:30616"/>
    </ligand>
</feature>
<feature type="compositionally biased region" description="Basic and acidic residues" evidence="9">
    <location>
        <begin position="129"/>
        <end position="140"/>
    </location>
</feature>
<reference evidence="12" key="1">
    <citation type="submission" date="2021-02" db="EMBL/GenBank/DDBJ databases">
        <authorList>
            <person name="Nowell W R."/>
        </authorList>
    </citation>
    <scope>NUCLEOTIDE SEQUENCE</scope>
</reference>
<comment type="subcellular location">
    <subcellularLocation>
        <location evidence="1">Golgi apparatus</location>
    </subcellularLocation>
</comment>
<sequence>MRYPRLRLRCSILFGLIILSLFCFVTFNTILWSTTEPEPQEHIPQPPKPPVDIPLWSAIGHENIYDIKATKILKLTNHASSITGERIEELYQLVRSAKDDHVKNPYSRDSKWSLEKFIGKIFNNTTNDASKRDDTADSNRKKARKHNSTNVDETTTEHDKKQLRYFIHRAMAKWKKRHLNDKIITLGDLLHDTLAQDDPKRLNTTWFQFMKTVTNLRVYNLYSSEYTNIFNYLQYGEITEANEMSQGTQIKIILDLPNGFQGLLKPLRVPRNYQTPRDHFYFSDVERHYAEIAAFHVDKVLGFNRVPPVIGRIFNITKDIREKATSELAGSFFISPANNTCFRGHCSYYCDTGHAVCGKPGDHLEGSVQVLLPRPPEIDWQKLTHPYRRSYSSTKKADWETNENYCYEYIMIDDDYHNRLMLDMMDLAAFDFIIGNMDRHHMMRISSFGNNTSLIYVDHGRSFGRYDRDDLSILTPIRHCCFFRYTTFKRLYRVYKQGLSKLVSKSLKNFEGLQMILIDEHLTAIDRRLEIIFAHLDACIKIYTVKGVMIDDGID</sequence>
<feature type="binding site" evidence="7">
    <location>
        <position position="286"/>
    </location>
    <ligand>
        <name>ATP</name>
        <dbReference type="ChEBI" id="CHEBI:30616"/>
    </ligand>
</feature>
<evidence type="ECO:0000256" key="8">
    <source>
        <dbReference type="PIRSR" id="PIRSR624869-3"/>
    </source>
</evidence>
<comment type="caution">
    <text evidence="12">The sequence shown here is derived from an EMBL/GenBank/DDBJ whole genome shotgun (WGS) entry which is preliminary data.</text>
</comment>
<feature type="transmembrane region" description="Helical" evidence="10">
    <location>
        <begin position="12"/>
        <end position="32"/>
    </location>
</feature>
<keyword evidence="10" id="KW-0472">Membrane</keyword>
<feature type="binding site" evidence="7">
    <location>
        <begin position="369"/>
        <end position="372"/>
    </location>
    <ligand>
        <name>ATP</name>
        <dbReference type="ChEBI" id="CHEBI:30616"/>
    </ligand>
</feature>
<dbReference type="EMBL" id="CAJNOT010000201">
    <property type="protein sequence ID" value="CAF0891032.1"/>
    <property type="molecule type" value="Genomic_DNA"/>
</dbReference>
<dbReference type="InterPro" id="IPR009581">
    <property type="entry name" value="FAM20_C"/>
</dbReference>
<dbReference type="GO" id="GO:0046872">
    <property type="term" value="F:metal ion binding"/>
    <property type="evidence" value="ECO:0007669"/>
    <property type="project" value="UniProtKB-KW"/>
</dbReference>
<evidence type="ECO:0000313" key="13">
    <source>
        <dbReference type="EMBL" id="CAF3987159.1"/>
    </source>
</evidence>
<dbReference type="Proteomes" id="UP000663836">
    <property type="component" value="Unassembled WGS sequence"/>
</dbReference>
<keyword evidence="10" id="KW-1133">Transmembrane helix</keyword>
<keyword evidence="7" id="KW-0067">ATP-binding</keyword>
<keyword evidence="4" id="KW-1015">Disulfide bond</keyword>
<keyword evidence="7" id="KW-0547">Nucleotide-binding</keyword>
<evidence type="ECO:0000256" key="4">
    <source>
        <dbReference type="ARBA" id="ARBA00023157"/>
    </source>
</evidence>
<evidence type="ECO:0000313" key="14">
    <source>
        <dbReference type="Proteomes" id="UP000663864"/>
    </source>
</evidence>
<dbReference type="PANTHER" id="PTHR12450">
    <property type="entry name" value="DENTIN MATRIX PROTEIN 4 PROTEIN FAM20"/>
    <property type="match status" value="1"/>
</dbReference>